<gene>
    <name evidence="3" type="ORF">SAMN05192566_2530</name>
</gene>
<evidence type="ECO:0000313" key="3">
    <source>
        <dbReference type="EMBL" id="SDK81249.1"/>
    </source>
</evidence>
<proteinExistence type="predicted"/>
<dbReference type="EMBL" id="FNFX01000005">
    <property type="protein sequence ID" value="SDK81249.1"/>
    <property type="molecule type" value="Genomic_DNA"/>
</dbReference>
<protein>
    <recommendedName>
        <fullName evidence="5">Low-complexity protein</fullName>
    </recommendedName>
</protein>
<sequence length="101" mass="10422">MSTHKIAVISSAVALSVAAAAAHTADNPFELKTLGQGYQVADAEKAKDGKCGNGNCGADKKKAREGHHHDKAKENADAANKMKEGDCSADKMKDGGCHASK</sequence>
<dbReference type="OrthoDB" id="8537300at2"/>
<evidence type="ECO:0000256" key="1">
    <source>
        <dbReference type="SAM" id="MobiDB-lite"/>
    </source>
</evidence>
<dbReference type="AlphaFoldDB" id="A0A1G9EYL8"/>
<dbReference type="Proteomes" id="UP000198629">
    <property type="component" value="Unassembled WGS sequence"/>
</dbReference>
<feature type="compositionally biased region" description="Basic and acidic residues" evidence="1">
    <location>
        <begin position="58"/>
        <end position="101"/>
    </location>
</feature>
<evidence type="ECO:0000256" key="2">
    <source>
        <dbReference type="SAM" id="SignalP"/>
    </source>
</evidence>
<dbReference type="STRING" id="492660.SAMN05192566_2530"/>
<keyword evidence="4" id="KW-1185">Reference proteome</keyword>
<accession>A0A1G9EYL8</accession>
<feature type="region of interest" description="Disordered" evidence="1">
    <location>
        <begin position="46"/>
        <end position="101"/>
    </location>
</feature>
<feature type="chain" id="PRO_5011552235" description="Low-complexity protein" evidence="2">
    <location>
        <begin position="22"/>
        <end position="101"/>
    </location>
</feature>
<organism evidence="3 4">
    <name type="scientific">Methylophilus rhizosphaerae</name>
    <dbReference type="NCBI Taxonomy" id="492660"/>
    <lineage>
        <taxon>Bacteria</taxon>
        <taxon>Pseudomonadati</taxon>
        <taxon>Pseudomonadota</taxon>
        <taxon>Betaproteobacteria</taxon>
        <taxon>Nitrosomonadales</taxon>
        <taxon>Methylophilaceae</taxon>
        <taxon>Methylophilus</taxon>
    </lineage>
</organism>
<keyword evidence="2" id="KW-0732">Signal</keyword>
<name>A0A1G9EYL8_9PROT</name>
<feature type="signal peptide" evidence="2">
    <location>
        <begin position="1"/>
        <end position="21"/>
    </location>
</feature>
<reference evidence="4" key="1">
    <citation type="submission" date="2016-10" db="EMBL/GenBank/DDBJ databases">
        <authorList>
            <person name="Varghese N."/>
            <person name="Submissions S."/>
        </authorList>
    </citation>
    <scope>NUCLEOTIDE SEQUENCE [LARGE SCALE GENOMIC DNA]</scope>
    <source>
        <strain evidence="4">CBMB127</strain>
    </source>
</reference>
<evidence type="ECO:0000313" key="4">
    <source>
        <dbReference type="Proteomes" id="UP000198629"/>
    </source>
</evidence>
<dbReference type="RefSeq" id="WP_091472594.1">
    <property type="nucleotide sequence ID" value="NZ_FNFX01000005.1"/>
</dbReference>
<evidence type="ECO:0008006" key="5">
    <source>
        <dbReference type="Google" id="ProtNLM"/>
    </source>
</evidence>